<dbReference type="GO" id="GO:0004029">
    <property type="term" value="F:aldehyde dehydrogenase (NAD+) activity"/>
    <property type="evidence" value="ECO:0007669"/>
    <property type="project" value="TreeGrafter"/>
</dbReference>
<gene>
    <name evidence="2" type="ORF">CWATWH8502_3876</name>
</gene>
<name>T2IDF5_CROWT</name>
<dbReference type="PANTHER" id="PTHR48079">
    <property type="entry name" value="PROTEIN YEEZ"/>
    <property type="match status" value="1"/>
</dbReference>
<reference evidence="2 3" key="2">
    <citation type="submission" date="2013-09" db="EMBL/GenBank/DDBJ databases">
        <title>Whole genome comparison of six Crocosphaera watsonii strains with differing phenotypes.</title>
        <authorList>
            <person name="Bench S.R."/>
            <person name="Heller P."/>
            <person name="Frank I."/>
            <person name="Arciniega M."/>
            <person name="Shilova I.N."/>
            <person name="Zehr J.P."/>
        </authorList>
    </citation>
    <scope>NUCLEOTIDE SEQUENCE [LARGE SCALE GENOMIC DNA]</scope>
    <source>
        <strain evidence="2 3">WH 8502</strain>
    </source>
</reference>
<dbReference type="Gene3D" id="3.40.50.720">
    <property type="entry name" value="NAD(P)-binding Rossmann-like Domain"/>
    <property type="match status" value="1"/>
</dbReference>
<dbReference type="GO" id="GO:0005737">
    <property type="term" value="C:cytoplasm"/>
    <property type="evidence" value="ECO:0007669"/>
    <property type="project" value="TreeGrafter"/>
</dbReference>
<evidence type="ECO:0000259" key="1">
    <source>
        <dbReference type="Pfam" id="PF01370"/>
    </source>
</evidence>
<comment type="caution">
    <text evidence="2">The sequence shown here is derived from an EMBL/GenBank/DDBJ whole genome shotgun (WGS) entry which is preliminary data.</text>
</comment>
<organism evidence="2 3">
    <name type="scientific">Crocosphaera watsonii WH 8502</name>
    <dbReference type="NCBI Taxonomy" id="423474"/>
    <lineage>
        <taxon>Bacteria</taxon>
        <taxon>Bacillati</taxon>
        <taxon>Cyanobacteriota</taxon>
        <taxon>Cyanophyceae</taxon>
        <taxon>Oscillatoriophycideae</taxon>
        <taxon>Chroococcales</taxon>
        <taxon>Aphanothecaceae</taxon>
        <taxon>Crocosphaera</taxon>
    </lineage>
</organism>
<dbReference type="InterPro" id="IPR001509">
    <property type="entry name" value="Epimerase_deHydtase"/>
</dbReference>
<reference evidence="2 3" key="1">
    <citation type="submission" date="2013-01" db="EMBL/GenBank/DDBJ databases">
        <authorList>
            <person name="Bench S."/>
        </authorList>
    </citation>
    <scope>NUCLEOTIDE SEQUENCE [LARGE SCALE GENOMIC DNA]</scope>
    <source>
        <strain evidence="2 3">WH 8502</strain>
    </source>
</reference>
<sequence>MVLMKRIFITGSSGCIGHYMAEALIQETNHELYFLVRNPHKLQFNYQSRPNVHLMIGDLQNIEKFSDFLKTVNVAILAATSWGGINESFEINVTKTLGLMKLLDPDICEQIIYFSTASILDKNNQPLPEAGRLGTNYIRTKYQCYTQLYKLPIYNKVTTVFPTLVFGGEPNRPYSHLSGGIKDVIKWVDLIRWFKADGSFHYIHARDIAQVIRHLVENNPTEADSRDLVLGNKKVTVNEAIKEICNYLNKKIYFQITLYIILVNFFIKAFRLRMEDWDYFSINYRHFTYKDTVTPASFNLENYCTTIEDVMQLSGVYPKKDKK</sequence>
<dbReference type="SUPFAM" id="SSF51735">
    <property type="entry name" value="NAD(P)-binding Rossmann-fold domains"/>
    <property type="match status" value="1"/>
</dbReference>
<dbReference type="PANTHER" id="PTHR48079:SF6">
    <property type="entry name" value="NAD(P)-BINDING DOMAIN-CONTAINING PROTEIN-RELATED"/>
    <property type="match status" value="1"/>
</dbReference>
<dbReference type="InterPro" id="IPR051783">
    <property type="entry name" value="NAD(P)-dependent_oxidoreduct"/>
</dbReference>
<evidence type="ECO:0000313" key="2">
    <source>
        <dbReference type="EMBL" id="CCQ51103.1"/>
    </source>
</evidence>
<dbReference type="Pfam" id="PF01370">
    <property type="entry name" value="Epimerase"/>
    <property type="match status" value="1"/>
</dbReference>
<protein>
    <recommendedName>
        <fullName evidence="1">NAD-dependent epimerase/dehydratase domain-containing protein</fullName>
    </recommendedName>
</protein>
<dbReference type="Proteomes" id="UP000018348">
    <property type="component" value="Unassembled WGS sequence"/>
</dbReference>
<proteinExistence type="predicted"/>
<dbReference type="AlphaFoldDB" id="T2IDF5"/>
<accession>T2IDF5</accession>
<dbReference type="InterPro" id="IPR036291">
    <property type="entry name" value="NAD(P)-bd_dom_sf"/>
</dbReference>
<evidence type="ECO:0000313" key="3">
    <source>
        <dbReference type="Proteomes" id="UP000018348"/>
    </source>
</evidence>
<dbReference type="EMBL" id="CAQK01000406">
    <property type="protein sequence ID" value="CCQ51103.1"/>
    <property type="molecule type" value="Genomic_DNA"/>
</dbReference>
<feature type="domain" description="NAD-dependent epimerase/dehydratase" evidence="1">
    <location>
        <begin position="7"/>
        <end position="231"/>
    </location>
</feature>